<dbReference type="RefSeq" id="WP_147167403.1">
    <property type="nucleotide sequence ID" value="NZ_VOOR01000018.1"/>
</dbReference>
<gene>
    <name evidence="1" type="ORF">FRY97_10110</name>
</gene>
<protein>
    <submittedName>
        <fullName evidence="1">Uncharacterized protein</fullName>
    </submittedName>
</protein>
<sequence length="69" mass="7753">MKKRKLSINQFESARLEKGKAVKVKGGYKYSPSGPGFTGSFIWEGVDVRNELIQRDLKSDTNKQSTLFG</sequence>
<dbReference type="Proteomes" id="UP000321580">
    <property type="component" value="Unassembled WGS sequence"/>
</dbReference>
<dbReference type="AlphaFoldDB" id="A0A5C6RLE0"/>
<reference evidence="1 2" key="1">
    <citation type="submission" date="2019-08" db="EMBL/GenBank/DDBJ databases">
        <title>Genome of Phaeodactylibacter luteus.</title>
        <authorList>
            <person name="Bowman J.P."/>
        </authorList>
    </citation>
    <scope>NUCLEOTIDE SEQUENCE [LARGE SCALE GENOMIC DNA]</scope>
    <source>
        <strain evidence="1 2">KCTC 42180</strain>
    </source>
</reference>
<keyword evidence="2" id="KW-1185">Reference proteome</keyword>
<comment type="caution">
    <text evidence="1">The sequence shown here is derived from an EMBL/GenBank/DDBJ whole genome shotgun (WGS) entry which is preliminary data.</text>
</comment>
<proteinExistence type="predicted"/>
<evidence type="ECO:0000313" key="2">
    <source>
        <dbReference type="Proteomes" id="UP000321580"/>
    </source>
</evidence>
<organism evidence="1 2">
    <name type="scientific">Phaeodactylibacter luteus</name>
    <dbReference type="NCBI Taxonomy" id="1564516"/>
    <lineage>
        <taxon>Bacteria</taxon>
        <taxon>Pseudomonadati</taxon>
        <taxon>Bacteroidota</taxon>
        <taxon>Saprospiria</taxon>
        <taxon>Saprospirales</taxon>
        <taxon>Haliscomenobacteraceae</taxon>
        <taxon>Phaeodactylibacter</taxon>
    </lineage>
</organism>
<accession>A0A5C6RLE0</accession>
<name>A0A5C6RLE0_9BACT</name>
<evidence type="ECO:0000313" key="1">
    <source>
        <dbReference type="EMBL" id="TXB63156.1"/>
    </source>
</evidence>
<dbReference type="EMBL" id="VOOR01000018">
    <property type="protein sequence ID" value="TXB63156.1"/>
    <property type="molecule type" value="Genomic_DNA"/>
</dbReference>
<dbReference type="OrthoDB" id="9961569at2"/>